<accession>A0AAW0CFU2</accession>
<name>A0AAW0CFU2_9AGAR</name>
<dbReference type="PROSITE" id="PS51186">
    <property type="entry name" value="GNAT"/>
    <property type="match status" value="1"/>
</dbReference>
<dbReference type="CDD" id="cd04301">
    <property type="entry name" value="NAT_SF"/>
    <property type="match status" value="1"/>
</dbReference>
<protein>
    <submittedName>
        <fullName evidence="2">GNAT family</fullName>
    </submittedName>
</protein>
<organism evidence="2 3">
    <name type="scientific">Favolaschia claudopus</name>
    <dbReference type="NCBI Taxonomy" id="2862362"/>
    <lineage>
        <taxon>Eukaryota</taxon>
        <taxon>Fungi</taxon>
        <taxon>Dikarya</taxon>
        <taxon>Basidiomycota</taxon>
        <taxon>Agaricomycotina</taxon>
        <taxon>Agaricomycetes</taxon>
        <taxon>Agaricomycetidae</taxon>
        <taxon>Agaricales</taxon>
        <taxon>Marasmiineae</taxon>
        <taxon>Mycenaceae</taxon>
        <taxon>Favolaschia</taxon>
    </lineage>
</organism>
<dbReference type="InterPro" id="IPR016181">
    <property type="entry name" value="Acyl_CoA_acyltransferase"/>
</dbReference>
<dbReference type="EMBL" id="JAWWNJ010000017">
    <property type="protein sequence ID" value="KAK7037999.1"/>
    <property type="molecule type" value="Genomic_DNA"/>
</dbReference>
<dbReference type="AlphaFoldDB" id="A0AAW0CFU2"/>
<proteinExistence type="predicted"/>
<evidence type="ECO:0000259" key="1">
    <source>
        <dbReference type="PROSITE" id="PS51186"/>
    </source>
</evidence>
<reference evidence="2 3" key="1">
    <citation type="journal article" date="2024" name="J Genomics">
        <title>Draft genome sequencing and assembly of Favolaschia claudopus CIRM-BRFM 2984 isolated from oak limbs.</title>
        <authorList>
            <person name="Navarro D."/>
            <person name="Drula E."/>
            <person name="Chaduli D."/>
            <person name="Cazenave R."/>
            <person name="Ahrendt S."/>
            <person name="Wang J."/>
            <person name="Lipzen A."/>
            <person name="Daum C."/>
            <person name="Barry K."/>
            <person name="Grigoriev I.V."/>
            <person name="Favel A."/>
            <person name="Rosso M.N."/>
            <person name="Martin F."/>
        </authorList>
    </citation>
    <scope>NUCLEOTIDE SEQUENCE [LARGE SCALE GENOMIC DNA]</scope>
    <source>
        <strain evidence="2 3">CIRM-BRFM 2984</strain>
    </source>
</reference>
<keyword evidence="3" id="KW-1185">Reference proteome</keyword>
<gene>
    <name evidence="2" type="ORF">R3P38DRAFT_3391407</name>
</gene>
<dbReference type="Proteomes" id="UP001362999">
    <property type="component" value="Unassembled WGS sequence"/>
</dbReference>
<dbReference type="SUPFAM" id="SSF55729">
    <property type="entry name" value="Acyl-CoA N-acyltransferases (Nat)"/>
    <property type="match status" value="1"/>
</dbReference>
<comment type="caution">
    <text evidence="2">The sequence shown here is derived from an EMBL/GenBank/DDBJ whole genome shotgun (WGS) entry which is preliminary data.</text>
</comment>
<dbReference type="PANTHER" id="PTHR43072">
    <property type="entry name" value="N-ACETYLTRANSFERASE"/>
    <property type="match status" value="1"/>
</dbReference>
<dbReference type="Gene3D" id="3.40.630.30">
    <property type="match status" value="1"/>
</dbReference>
<evidence type="ECO:0000313" key="2">
    <source>
        <dbReference type="EMBL" id="KAK7037999.1"/>
    </source>
</evidence>
<dbReference type="InterPro" id="IPR000182">
    <property type="entry name" value="GNAT_dom"/>
</dbReference>
<evidence type="ECO:0000313" key="3">
    <source>
        <dbReference type="Proteomes" id="UP001362999"/>
    </source>
</evidence>
<dbReference type="GO" id="GO:0016747">
    <property type="term" value="F:acyltransferase activity, transferring groups other than amino-acyl groups"/>
    <property type="evidence" value="ECO:0007669"/>
    <property type="project" value="InterPro"/>
</dbReference>
<sequence>MNLKTFSSHFITVDFCHHLSDHMSATSYEVFRIPIPPSKADIMSYSQIRLLGLKTNPEAFGSKFEVESLRTFAEWKARVENEDRFTIIARATPPNGGDGDCVGTASILTPAMVEQGPDVYGVVGMWVHPEHRMKGLGRRMLEFGIDWVRERPRVKGGEARRLVLEVHRPNEAAKALYGGLGFLEAKEEKCEDPNRIPMFLVVE</sequence>
<feature type="domain" description="N-acetyltransferase" evidence="1">
    <location>
        <begin position="46"/>
        <end position="203"/>
    </location>
</feature>
<dbReference type="Pfam" id="PF00583">
    <property type="entry name" value="Acetyltransf_1"/>
    <property type="match status" value="1"/>
</dbReference>